<keyword evidence="4 6" id="KW-0067">ATP-binding</keyword>
<evidence type="ECO:0000256" key="2">
    <source>
        <dbReference type="ARBA" id="ARBA00022694"/>
    </source>
</evidence>
<reference evidence="8 9" key="1">
    <citation type="submission" date="2019-06" db="EMBL/GenBank/DDBJ databases">
        <title>Sequencing the genomes of 1000 actinobacteria strains.</title>
        <authorList>
            <person name="Klenk H.-P."/>
        </authorList>
    </citation>
    <scope>NUCLEOTIDE SEQUENCE [LARGE SCALE GENOMIC DNA]</scope>
    <source>
        <strain evidence="8 9">DSM 8803</strain>
    </source>
</reference>
<comment type="similarity">
    <text evidence="6">Belongs to the tRNA(Ile)-lysidine synthase family.</text>
</comment>
<dbReference type="OrthoDB" id="5244702at2"/>
<dbReference type="NCBIfam" id="TIGR02432">
    <property type="entry name" value="lysidine_TilS_N"/>
    <property type="match status" value="1"/>
</dbReference>
<dbReference type="EMBL" id="VFON01000001">
    <property type="protein sequence ID" value="TQL43492.1"/>
    <property type="molecule type" value="Genomic_DNA"/>
</dbReference>
<dbReference type="GO" id="GO:0006400">
    <property type="term" value="P:tRNA modification"/>
    <property type="evidence" value="ECO:0007669"/>
    <property type="project" value="UniProtKB-UniRule"/>
</dbReference>
<gene>
    <name evidence="6" type="primary">tilS</name>
    <name evidence="8" type="ORF">FB468_1513</name>
</gene>
<dbReference type="GO" id="GO:0005737">
    <property type="term" value="C:cytoplasm"/>
    <property type="evidence" value="ECO:0007669"/>
    <property type="project" value="UniProtKB-SubCell"/>
</dbReference>
<dbReference type="Gene3D" id="3.40.50.620">
    <property type="entry name" value="HUPs"/>
    <property type="match status" value="1"/>
</dbReference>
<feature type="domain" description="tRNA(Ile)-lysidine/2-thiocytidine synthase N-terminal" evidence="7">
    <location>
        <begin position="25"/>
        <end position="208"/>
    </location>
</feature>
<dbReference type="SUPFAM" id="SSF52402">
    <property type="entry name" value="Adenine nucleotide alpha hydrolases-like"/>
    <property type="match status" value="1"/>
</dbReference>
<dbReference type="GO" id="GO:0032267">
    <property type="term" value="F:tRNA(Ile)-lysidine synthase activity"/>
    <property type="evidence" value="ECO:0007669"/>
    <property type="project" value="UniProtKB-EC"/>
</dbReference>
<keyword evidence="1 6" id="KW-0436">Ligase</keyword>
<dbReference type="Proteomes" id="UP000319094">
    <property type="component" value="Unassembled WGS sequence"/>
</dbReference>
<accession>A0A542Y5X0</accession>
<comment type="catalytic activity">
    <reaction evidence="5 6">
        <text>cytidine(34) in tRNA(Ile2) + L-lysine + ATP = lysidine(34) in tRNA(Ile2) + AMP + diphosphate + H(+)</text>
        <dbReference type="Rhea" id="RHEA:43744"/>
        <dbReference type="Rhea" id="RHEA-COMP:10625"/>
        <dbReference type="Rhea" id="RHEA-COMP:10670"/>
        <dbReference type="ChEBI" id="CHEBI:15378"/>
        <dbReference type="ChEBI" id="CHEBI:30616"/>
        <dbReference type="ChEBI" id="CHEBI:32551"/>
        <dbReference type="ChEBI" id="CHEBI:33019"/>
        <dbReference type="ChEBI" id="CHEBI:82748"/>
        <dbReference type="ChEBI" id="CHEBI:83665"/>
        <dbReference type="ChEBI" id="CHEBI:456215"/>
        <dbReference type="EC" id="6.3.4.19"/>
    </reaction>
</comment>
<organism evidence="8 9">
    <name type="scientific">Leucobacter komagatae</name>
    <dbReference type="NCBI Taxonomy" id="55969"/>
    <lineage>
        <taxon>Bacteria</taxon>
        <taxon>Bacillati</taxon>
        <taxon>Actinomycetota</taxon>
        <taxon>Actinomycetes</taxon>
        <taxon>Micrococcales</taxon>
        <taxon>Microbacteriaceae</taxon>
        <taxon>Leucobacter</taxon>
    </lineage>
</organism>
<keyword evidence="9" id="KW-1185">Reference proteome</keyword>
<proteinExistence type="inferred from homology"/>
<dbReference type="EC" id="6.3.4.19" evidence="6"/>
<dbReference type="PANTHER" id="PTHR43033:SF1">
    <property type="entry name" value="TRNA(ILE)-LYSIDINE SYNTHASE-RELATED"/>
    <property type="match status" value="1"/>
</dbReference>
<evidence type="ECO:0000256" key="3">
    <source>
        <dbReference type="ARBA" id="ARBA00022741"/>
    </source>
</evidence>
<dbReference type="InterPro" id="IPR012795">
    <property type="entry name" value="tRNA_Ile_lys_synt_N"/>
</dbReference>
<name>A0A542Y5X0_9MICO</name>
<comment type="subcellular location">
    <subcellularLocation>
        <location evidence="6">Cytoplasm</location>
    </subcellularLocation>
</comment>
<dbReference type="InterPro" id="IPR012094">
    <property type="entry name" value="tRNA_Ile_lys_synt"/>
</dbReference>
<dbReference type="HAMAP" id="MF_01161">
    <property type="entry name" value="tRNA_Ile_lys_synt"/>
    <property type="match status" value="1"/>
</dbReference>
<dbReference type="AlphaFoldDB" id="A0A542Y5X0"/>
<evidence type="ECO:0000256" key="4">
    <source>
        <dbReference type="ARBA" id="ARBA00022840"/>
    </source>
</evidence>
<dbReference type="GO" id="GO:0005524">
    <property type="term" value="F:ATP binding"/>
    <property type="evidence" value="ECO:0007669"/>
    <property type="project" value="UniProtKB-UniRule"/>
</dbReference>
<comment type="caution">
    <text evidence="8">The sequence shown here is derived from an EMBL/GenBank/DDBJ whole genome shotgun (WGS) entry which is preliminary data.</text>
</comment>
<dbReference type="CDD" id="cd01992">
    <property type="entry name" value="TilS_N"/>
    <property type="match status" value="1"/>
</dbReference>
<keyword evidence="2 6" id="KW-0819">tRNA processing</keyword>
<dbReference type="Pfam" id="PF01171">
    <property type="entry name" value="ATP_bind_3"/>
    <property type="match status" value="1"/>
</dbReference>
<evidence type="ECO:0000313" key="9">
    <source>
        <dbReference type="Proteomes" id="UP000319094"/>
    </source>
</evidence>
<comment type="domain">
    <text evidence="6">The N-terminal region contains the highly conserved SGGXDS motif, predicted to be a P-loop motif involved in ATP binding.</text>
</comment>
<keyword evidence="6" id="KW-0963">Cytoplasm</keyword>
<evidence type="ECO:0000259" key="7">
    <source>
        <dbReference type="Pfam" id="PF01171"/>
    </source>
</evidence>
<evidence type="ECO:0000256" key="6">
    <source>
        <dbReference type="HAMAP-Rule" id="MF_01161"/>
    </source>
</evidence>
<feature type="binding site" evidence="6">
    <location>
        <begin position="30"/>
        <end position="35"/>
    </location>
    <ligand>
        <name>ATP</name>
        <dbReference type="ChEBI" id="CHEBI:30616"/>
    </ligand>
</feature>
<keyword evidence="3 6" id="KW-0547">Nucleotide-binding</keyword>
<protein>
    <recommendedName>
        <fullName evidence="6">tRNA(Ile)-lysidine synthase</fullName>
        <ecNumber evidence="6">6.3.4.19</ecNumber>
    </recommendedName>
    <alternativeName>
        <fullName evidence="6">tRNA(Ile)-2-lysyl-cytidine synthase</fullName>
    </alternativeName>
    <alternativeName>
        <fullName evidence="6">tRNA(Ile)-lysidine synthetase</fullName>
    </alternativeName>
</protein>
<comment type="function">
    <text evidence="6">Ligates lysine onto the cytidine present at position 34 of the AUA codon-specific tRNA(Ile) that contains the anticodon CAU, in an ATP-dependent manner. Cytidine is converted to lysidine, thus changing the amino acid specificity of the tRNA from methionine to isoleucine.</text>
</comment>
<evidence type="ECO:0000256" key="5">
    <source>
        <dbReference type="ARBA" id="ARBA00048539"/>
    </source>
</evidence>
<dbReference type="PANTHER" id="PTHR43033">
    <property type="entry name" value="TRNA(ILE)-LYSIDINE SYNTHASE-RELATED"/>
    <property type="match status" value="1"/>
</dbReference>
<sequence>MQIRRAVRRTLMGLPRTARDAEPLVLVGLSGGADSLALAAAVAAEAHRAGVSAGAVVVDHALQSGSHDVAEAAATQAGELGLAPVAVRRVAVVAGSGPEAAAREARYGAFIDVAAELGAVAVLTAHTRDDQAEQVLLALARGSGTRSIAGIPGRRALAAGIELLRPLLGEDPEISRATTEAACAELGLAPWHDPHNRDTSYARVRVRETVLPVLTRELGPGVAAGLARSADLAREDADALDEWAGRAVEALLPAAQPTAEGRVIDAGGVSVLQGLPAAVRQRTIHRIAREHFGVALSREHTLSIAALVTHWKGQGPVFVPGLRVTRLAGELAFDPQRGSPREDRGGASKS</sequence>
<dbReference type="InterPro" id="IPR014729">
    <property type="entry name" value="Rossmann-like_a/b/a_fold"/>
</dbReference>
<evidence type="ECO:0000256" key="1">
    <source>
        <dbReference type="ARBA" id="ARBA00022598"/>
    </source>
</evidence>
<dbReference type="InterPro" id="IPR011063">
    <property type="entry name" value="TilS/TtcA_N"/>
</dbReference>
<dbReference type="SUPFAM" id="SSF82829">
    <property type="entry name" value="MesJ substrate recognition domain-like"/>
    <property type="match status" value="1"/>
</dbReference>
<evidence type="ECO:0000313" key="8">
    <source>
        <dbReference type="EMBL" id="TQL43492.1"/>
    </source>
</evidence>